<accession>A0ACC0X7R4</accession>
<dbReference type="Proteomes" id="UP001163603">
    <property type="component" value="Chromosome 14"/>
</dbReference>
<proteinExistence type="predicted"/>
<reference evidence="2" key="1">
    <citation type="journal article" date="2023" name="G3 (Bethesda)">
        <title>Genome assembly and association tests identify interacting loci associated with vigor, precocity, and sex in interspecific pistachio rootstocks.</title>
        <authorList>
            <person name="Palmer W."/>
            <person name="Jacygrad E."/>
            <person name="Sagayaradj S."/>
            <person name="Cavanaugh K."/>
            <person name="Han R."/>
            <person name="Bertier L."/>
            <person name="Beede B."/>
            <person name="Kafkas S."/>
            <person name="Golino D."/>
            <person name="Preece J."/>
            <person name="Michelmore R."/>
        </authorList>
    </citation>
    <scope>NUCLEOTIDE SEQUENCE [LARGE SCALE GENOMIC DNA]</scope>
</reference>
<name>A0ACC0X7R4_9ROSI</name>
<evidence type="ECO:0000313" key="1">
    <source>
        <dbReference type="EMBL" id="KAJ0011029.1"/>
    </source>
</evidence>
<sequence>MAQFTTQGHLKLLFNGVETRDPFQYKFQTLRSIQAHRRRLRFLKSTTRFYYCFSEKKSRLFNVEAGINMSDAGIHDESKEYELILRTDDLACSRGLVLDISYRQVVSGAYFTP</sequence>
<organism evidence="1 2">
    <name type="scientific">Pistacia integerrima</name>
    <dbReference type="NCBI Taxonomy" id="434235"/>
    <lineage>
        <taxon>Eukaryota</taxon>
        <taxon>Viridiplantae</taxon>
        <taxon>Streptophyta</taxon>
        <taxon>Embryophyta</taxon>
        <taxon>Tracheophyta</taxon>
        <taxon>Spermatophyta</taxon>
        <taxon>Magnoliopsida</taxon>
        <taxon>eudicotyledons</taxon>
        <taxon>Gunneridae</taxon>
        <taxon>Pentapetalae</taxon>
        <taxon>rosids</taxon>
        <taxon>malvids</taxon>
        <taxon>Sapindales</taxon>
        <taxon>Anacardiaceae</taxon>
        <taxon>Pistacia</taxon>
    </lineage>
</organism>
<dbReference type="EMBL" id="CM047749">
    <property type="protein sequence ID" value="KAJ0011029.1"/>
    <property type="molecule type" value="Genomic_DNA"/>
</dbReference>
<evidence type="ECO:0000313" key="2">
    <source>
        <dbReference type="Proteomes" id="UP001163603"/>
    </source>
</evidence>
<keyword evidence="2" id="KW-1185">Reference proteome</keyword>
<protein>
    <submittedName>
        <fullName evidence="1">Uncharacterized protein</fullName>
    </submittedName>
</protein>
<comment type="caution">
    <text evidence="1">The sequence shown here is derived from an EMBL/GenBank/DDBJ whole genome shotgun (WGS) entry which is preliminary data.</text>
</comment>
<gene>
    <name evidence="1" type="ORF">Pint_33416</name>
</gene>